<reference evidence="1" key="2">
    <citation type="journal article" date="2007" name="Science">
        <title>Draft genome sequence of the sexually transmitted pathogen Trichomonas vaginalis.</title>
        <authorList>
            <person name="Carlton J.M."/>
            <person name="Hirt R.P."/>
            <person name="Silva J.C."/>
            <person name="Delcher A.L."/>
            <person name="Schatz M."/>
            <person name="Zhao Q."/>
            <person name="Wortman J.R."/>
            <person name="Bidwell S.L."/>
            <person name="Alsmark U.C.M."/>
            <person name="Besteiro S."/>
            <person name="Sicheritz-Ponten T."/>
            <person name="Noel C.J."/>
            <person name="Dacks J.B."/>
            <person name="Foster P.G."/>
            <person name="Simillion C."/>
            <person name="Van de Peer Y."/>
            <person name="Miranda-Saavedra D."/>
            <person name="Barton G.J."/>
            <person name="Westrop G.D."/>
            <person name="Mueller S."/>
            <person name="Dessi D."/>
            <person name="Fiori P.L."/>
            <person name="Ren Q."/>
            <person name="Paulsen I."/>
            <person name="Zhang H."/>
            <person name="Bastida-Corcuera F.D."/>
            <person name="Simoes-Barbosa A."/>
            <person name="Brown M.T."/>
            <person name="Hayes R.D."/>
            <person name="Mukherjee M."/>
            <person name="Okumura C.Y."/>
            <person name="Schneider R."/>
            <person name="Smith A.J."/>
            <person name="Vanacova S."/>
            <person name="Villalvazo M."/>
            <person name="Haas B.J."/>
            <person name="Pertea M."/>
            <person name="Feldblyum T.V."/>
            <person name="Utterback T.R."/>
            <person name="Shu C.L."/>
            <person name="Osoegawa K."/>
            <person name="de Jong P.J."/>
            <person name="Hrdy I."/>
            <person name="Horvathova L."/>
            <person name="Zubacova Z."/>
            <person name="Dolezal P."/>
            <person name="Malik S.B."/>
            <person name="Logsdon J.M. Jr."/>
            <person name="Henze K."/>
            <person name="Gupta A."/>
            <person name="Wang C.C."/>
            <person name="Dunne R.L."/>
            <person name="Upcroft J.A."/>
            <person name="Upcroft P."/>
            <person name="White O."/>
            <person name="Salzberg S.L."/>
            <person name="Tang P."/>
            <person name="Chiu C.-H."/>
            <person name="Lee Y.-S."/>
            <person name="Embley T.M."/>
            <person name="Coombs G.H."/>
            <person name="Mottram J.C."/>
            <person name="Tachezy J."/>
            <person name="Fraser-Liggett C.M."/>
            <person name="Johnson P.J."/>
        </authorList>
    </citation>
    <scope>NUCLEOTIDE SEQUENCE [LARGE SCALE GENOMIC DNA]</scope>
    <source>
        <strain evidence="1">G3</strain>
    </source>
</reference>
<dbReference type="VEuPathDB" id="TrichDB:TVAG_003150"/>
<evidence type="ECO:0000313" key="1">
    <source>
        <dbReference type="EMBL" id="EAY01860.1"/>
    </source>
</evidence>
<dbReference type="AlphaFoldDB" id="A2EZT8"/>
<dbReference type="RefSeq" id="XP_001330430.1">
    <property type="nucleotide sequence ID" value="XM_001330395.1"/>
</dbReference>
<sequence>MINFVVRHTLDDIIPNPTENYEFVGTSVDDSAFLIDKSTDDVEIIKFNLIPPSITPILNGSINKSISNVTLSNDKRYIAFLLDNSINIIDLENPNEKHMAIENCNKFSFISAPKGIHFVYEGDQILTKGSIVINQNESRLYQSRKSHFLKNVLWWTTVHKSKMVVALNLDKQNMKHVHVYQIQDEVVEVFTFQIPRKFDYIVPTHVFFVNARNMVIGTVSNMSTTIISYPSLKSTCIPYQNSLSPVLSLIDSILVLVVPSSLVAFIDADSGDLKTQLVEDKELQCDSIPQNLLQNTSDSSIFYDKDRNAFLSLEIVWAKFAKILETRDLLSWHFIGHISSAHTLVSFFAQDIIRNAPNNFFIGLVHFYLEYCISGVYAWMSPDLSQDLIKYVPHMVPYGSLLEFYPSEKVIRDALISSDLIIPYNNLIKTKFWEELVESENEYCPEGFWHLSTVILLFLFYFNVKGPNSKYPPALINFQSAFLLEPPTNPEHLRAMKDIKESQIFKFLTDFFKKSCAIASALPAPNPDATLIDKLRYEFAIYLSARIFHLPYNINKLPTLEYLFLVNAPKCFLYTLSYEKVLQTFSGIMSNRYDLYIRSEIDVPSMTQQKISISQIEDLVPSQQMLASEIGNQEDIYPLFTLTNLAVERYSIGNQDVSNDLAKVSEKYSLESLEAFYS</sequence>
<protein>
    <submittedName>
        <fullName evidence="1">Uncharacterized protein</fullName>
    </submittedName>
</protein>
<reference evidence="1" key="1">
    <citation type="submission" date="2006-10" db="EMBL/GenBank/DDBJ databases">
        <authorList>
            <person name="Amadeo P."/>
            <person name="Zhao Q."/>
            <person name="Wortman J."/>
            <person name="Fraser-Liggett C."/>
            <person name="Carlton J."/>
        </authorList>
    </citation>
    <scope>NUCLEOTIDE SEQUENCE</scope>
    <source>
        <strain evidence="1">G3</strain>
    </source>
</reference>
<dbReference type="SMR" id="A2EZT8"/>
<dbReference type="InParanoid" id="A2EZT8"/>
<dbReference type="KEGG" id="tva:4759689"/>
<keyword evidence="2" id="KW-1185">Reference proteome</keyword>
<evidence type="ECO:0000313" key="2">
    <source>
        <dbReference type="Proteomes" id="UP000001542"/>
    </source>
</evidence>
<gene>
    <name evidence="1" type="ORF">TVAG_003150</name>
</gene>
<dbReference type="VEuPathDB" id="TrichDB:TVAGG3_0816820"/>
<dbReference type="Proteomes" id="UP000001542">
    <property type="component" value="Unassembled WGS sequence"/>
</dbReference>
<proteinExistence type="predicted"/>
<dbReference type="SUPFAM" id="SSF82171">
    <property type="entry name" value="DPP6 N-terminal domain-like"/>
    <property type="match status" value="1"/>
</dbReference>
<name>A2EZT8_TRIV3</name>
<dbReference type="EMBL" id="DS113555">
    <property type="protein sequence ID" value="EAY01860.1"/>
    <property type="molecule type" value="Genomic_DNA"/>
</dbReference>
<organism evidence="1 2">
    <name type="scientific">Trichomonas vaginalis (strain ATCC PRA-98 / G3)</name>
    <dbReference type="NCBI Taxonomy" id="412133"/>
    <lineage>
        <taxon>Eukaryota</taxon>
        <taxon>Metamonada</taxon>
        <taxon>Parabasalia</taxon>
        <taxon>Trichomonadida</taxon>
        <taxon>Trichomonadidae</taxon>
        <taxon>Trichomonas</taxon>
    </lineage>
</organism>
<accession>A2EZT8</accession>